<dbReference type="CDD" id="cd04842">
    <property type="entry name" value="Peptidases_S8_Kp43_protease"/>
    <property type="match status" value="1"/>
</dbReference>
<dbReference type="GO" id="GO:0004252">
    <property type="term" value="F:serine-type endopeptidase activity"/>
    <property type="evidence" value="ECO:0007669"/>
    <property type="project" value="UniProtKB-UniRule"/>
</dbReference>
<dbReference type="SUPFAM" id="SSF52743">
    <property type="entry name" value="Subtilisin-like"/>
    <property type="match status" value="1"/>
</dbReference>
<dbReference type="InterPro" id="IPR008979">
    <property type="entry name" value="Galactose-bd-like_sf"/>
</dbReference>
<comment type="caution">
    <text evidence="8">The sequence shown here is derived from an EMBL/GenBank/DDBJ whole genome shotgun (WGS) entry which is preliminary data.</text>
</comment>
<feature type="domain" description="Peptidase S8/S53" evidence="6">
    <location>
        <begin position="255"/>
        <end position="508"/>
    </location>
</feature>
<dbReference type="SUPFAM" id="SSF117281">
    <property type="entry name" value="Kelch motif"/>
    <property type="match status" value="1"/>
</dbReference>
<dbReference type="Gene3D" id="2.60.40.10">
    <property type="entry name" value="Immunoglobulins"/>
    <property type="match status" value="2"/>
</dbReference>
<dbReference type="GO" id="GO:0006508">
    <property type="term" value="P:proteolysis"/>
    <property type="evidence" value="ECO:0007669"/>
    <property type="project" value="UniProtKB-KW"/>
</dbReference>
<dbReference type="InterPro" id="IPR036852">
    <property type="entry name" value="Peptidase_S8/S53_dom_sf"/>
</dbReference>
<dbReference type="InterPro" id="IPR015500">
    <property type="entry name" value="Peptidase_S8_subtilisin-rel"/>
</dbReference>
<evidence type="ECO:0000313" key="9">
    <source>
        <dbReference type="Proteomes" id="UP000779900"/>
    </source>
</evidence>
<feature type="active site" description="Charge relay system" evidence="4">
    <location>
        <position position="493"/>
    </location>
</feature>
<dbReference type="InterPro" id="IPR034058">
    <property type="entry name" value="TagA/B/C/D_pept_dom"/>
</dbReference>
<dbReference type="Gene3D" id="2.60.120.380">
    <property type="match status" value="1"/>
</dbReference>
<dbReference type="PANTHER" id="PTHR43399:SF5">
    <property type="entry name" value="PEPTIDASE S8 FAMILY WITH PROTEASE-ASSOCIATED DOMAIN"/>
    <property type="match status" value="1"/>
</dbReference>
<name>A0A937XE84_UNCW3</name>
<evidence type="ECO:0000256" key="5">
    <source>
        <dbReference type="SAM" id="SignalP"/>
    </source>
</evidence>
<keyword evidence="1 4" id="KW-0645">Protease</keyword>
<evidence type="ECO:0000256" key="3">
    <source>
        <dbReference type="ARBA" id="ARBA00022825"/>
    </source>
</evidence>
<dbReference type="InterPro" id="IPR013783">
    <property type="entry name" value="Ig-like_fold"/>
</dbReference>
<dbReference type="InterPro" id="IPR015915">
    <property type="entry name" value="Kelch-typ_b-propeller"/>
</dbReference>
<evidence type="ECO:0000313" key="8">
    <source>
        <dbReference type="EMBL" id="MBM3332105.1"/>
    </source>
</evidence>
<organism evidence="8 9">
    <name type="scientific">candidate division WOR-3 bacterium</name>
    <dbReference type="NCBI Taxonomy" id="2052148"/>
    <lineage>
        <taxon>Bacteria</taxon>
        <taxon>Bacteria division WOR-3</taxon>
    </lineage>
</organism>
<dbReference type="Gene3D" id="2.120.10.80">
    <property type="entry name" value="Kelch-type beta propeller"/>
    <property type="match status" value="2"/>
</dbReference>
<keyword evidence="2 4" id="KW-0378">Hydrolase</keyword>
<feature type="active site" description="Charge relay system" evidence="4">
    <location>
        <position position="309"/>
    </location>
</feature>
<dbReference type="SUPFAM" id="SSF49785">
    <property type="entry name" value="Galactose-binding domain-like"/>
    <property type="match status" value="1"/>
</dbReference>
<reference evidence="8" key="1">
    <citation type="submission" date="2019-03" db="EMBL/GenBank/DDBJ databases">
        <title>Lake Tanganyika Metagenome-Assembled Genomes (MAGs).</title>
        <authorList>
            <person name="Tran P."/>
        </authorList>
    </citation>
    <scope>NUCLEOTIDE SEQUENCE</scope>
    <source>
        <strain evidence="8">K_DeepCast_150m_m2_040</strain>
    </source>
</reference>
<dbReference type="NCBIfam" id="TIGR04183">
    <property type="entry name" value="Por_Secre_tail"/>
    <property type="match status" value="1"/>
</dbReference>
<dbReference type="InterPro" id="IPR051048">
    <property type="entry name" value="Peptidase_S8/S53_subtilisin"/>
</dbReference>
<proteinExistence type="inferred from homology"/>
<evidence type="ECO:0000259" key="7">
    <source>
        <dbReference type="Pfam" id="PF18962"/>
    </source>
</evidence>
<dbReference type="Pfam" id="PF18962">
    <property type="entry name" value="Por_Secre_tail"/>
    <property type="match status" value="1"/>
</dbReference>
<dbReference type="Proteomes" id="UP000779900">
    <property type="component" value="Unassembled WGS sequence"/>
</dbReference>
<sequence>MKKNVVVALLALLVVSAFAARPSESHYSMGPSRRFEPSAGEEANFISLANGITIDTRTGEPDLPAGLTAREVPGQSGYYIIQFEGPIQREWVRDLERQGIRPFGYLPNYAMLCRLGREQQALASNFPQVRWVGLFQPAYKLQHALPDAQGFLEVVVQLMPGETGAAVVDLIQAGGGAVIEELTTSFATTVRAGISADLIPAIAQLQEVLWIQEWIAPEIANNQCQWVTQTGWKSSPQPDTAMAVRTSWQRGVRGRRVIMSTTDTGLNLGHDLFRDPSLPVVAPGIWPDHRKVVAFKLYQGADAGENVYHGSHVNGTVAGDDSVTGGTSYNDGMSIKGRLYFVDLTNSSGGFVVGADLTPLWDSVYLGRGLPDSLRPILQHSGSWGASNSTGNYTTMDASTDAYCWAHPDFLNIFAAGNEGGVRRIRNPGIAKNVITVGATGNGTASNTIAGFSSRGPTQDNRTKPTICAPGVSLYSALPSPSTNGYTALSGTSMATPAVNGAIGLMRCYLREGYYPTGAPVTGDRLGYISAALLRSMALASADPNIGSFTVPSFDIGWGRIDADSVLYFAGDARRLMIKDDTTGIGTGEYREQEFVVNSALPLRIALAWTDTAAASGANPTLVNDLNLEVVDPSGTNYRGNQYSGGQSVPNPVTWDNINVEECARVNSPATGTWKIRVRGQNVATGSKQRFAYTITGDVSSPISVIDVGVRSIAAPAGTVDSGTTLTPRAWVRNFGTGASTFPATMTIGTGYTNTQTITNLAPGDSIQVSFAAWTAAARGTHAVRCSTALTADQDPDNDTLSGTVNVRVTNVGVAAIVAPVDTVDSGTLVTPQALVRNHGSVAATFSATMLIGTVYTNTQTITNLAPGDSIQIYFSSWVASPLGVHTVRCSTRLTGDQKRSDDTLSDRVTVMIKKDVGVVGINKPAGNYAPREVTTPAVTVRNYGAVAIDFEVWLFLTDPNGNLYYTDSAFVTNLDPANNRLVNAFRPCTLRLLGDWTAKCSTYLIDDTHLDNNVKTSSFKTVSVWAEMKSMPQPPSYRPVKDGAWLAYNAGSGLLYAGKGNKSDDFYSYDILANEWDQLRAIPLGLEGRLPRRGACGASDDVRYVYMVKGNNTFGFWRYDVTTDSWLQLANVPAGAHRRVKAGAAAYVQIGDSGFVYLLKGPTCEFYRFNVATWTWETMQPAPMGTHAKWYGGSFLVFDGNRTIYAHKARYHELWAYDVLTGVWSGTRLNGMPFVGKAGRNRKSRDGGSGAFFDGGVYALKGGSTSEFWRYDAAAGTWSEGDELPPMARDGRSRKVYAGASMVSVDGTLFALKGNKSLELWRYALGSSSGPQPAREGVMSAETELGGRQFAISPNPLASGFAILRYGLPPGGQATIEVFSASGRLVRSSSGVTSSSFRLDLKSIPAGVYLVRVETAGYSATQKLVVER</sequence>
<evidence type="ECO:0000259" key="6">
    <source>
        <dbReference type="Pfam" id="PF00082"/>
    </source>
</evidence>
<keyword evidence="5" id="KW-0732">Signal</keyword>
<feature type="chain" id="PRO_5037704812" evidence="5">
    <location>
        <begin position="20"/>
        <end position="1429"/>
    </location>
</feature>
<dbReference type="Gene3D" id="3.40.50.200">
    <property type="entry name" value="Peptidase S8/S53 domain"/>
    <property type="match status" value="1"/>
</dbReference>
<evidence type="ECO:0000256" key="2">
    <source>
        <dbReference type="ARBA" id="ARBA00022801"/>
    </source>
</evidence>
<feature type="active site" description="Charge relay system" evidence="4">
    <location>
        <position position="263"/>
    </location>
</feature>
<evidence type="ECO:0000256" key="1">
    <source>
        <dbReference type="ARBA" id="ARBA00022670"/>
    </source>
</evidence>
<dbReference type="PROSITE" id="PS51892">
    <property type="entry name" value="SUBTILASE"/>
    <property type="match status" value="1"/>
</dbReference>
<feature type="domain" description="Secretion system C-terminal sorting" evidence="7">
    <location>
        <begin position="1353"/>
        <end position="1427"/>
    </location>
</feature>
<gene>
    <name evidence="8" type="ORF">FJY68_09720</name>
</gene>
<evidence type="ECO:0000256" key="4">
    <source>
        <dbReference type="PROSITE-ProRule" id="PRU01240"/>
    </source>
</evidence>
<dbReference type="PRINTS" id="PR00723">
    <property type="entry name" value="SUBTILISIN"/>
</dbReference>
<dbReference type="Pfam" id="PF00082">
    <property type="entry name" value="Peptidase_S8"/>
    <property type="match status" value="1"/>
</dbReference>
<protein>
    <submittedName>
        <fullName evidence="8">T9SS type A sorting domain-containing protein</fullName>
    </submittedName>
</protein>
<dbReference type="InterPro" id="IPR000209">
    <property type="entry name" value="Peptidase_S8/S53_dom"/>
</dbReference>
<dbReference type="EMBL" id="VGIR01000060">
    <property type="protein sequence ID" value="MBM3332105.1"/>
    <property type="molecule type" value="Genomic_DNA"/>
</dbReference>
<feature type="signal peptide" evidence="5">
    <location>
        <begin position="1"/>
        <end position="19"/>
    </location>
</feature>
<dbReference type="InterPro" id="IPR026444">
    <property type="entry name" value="Secre_tail"/>
</dbReference>
<keyword evidence="3 4" id="KW-0720">Serine protease</keyword>
<accession>A0A937XE84</accession>
<dbReference type="PANTHER" id="PTHR43399">
    <property type="entry name" value="SUBTILISIN-RELATED"/>
    <property type="match status" value="1"/>
</dbReference>
<comment type="similarity">
    <text evidence="4">Belongs to the peptidase S8 family.</text>
</comment>